<dbReference type="OMA" id="PGNARSH"/>
<keyword evidence="5" id="KW-1185">Reference proteome</keyword>
<dbReference type="SUPFAM" id="SSF54160">
    <property type="entry name" value="Chromo domain-like"/>
    <property type="match status" value="1"/>
</dbReference>
<dbReference type="Gene3D" id="2.40.50.40">
    <property type="match status" value="1"/>
</dbReference>
<dbReference type="Proteomes" id="UP000694546">
    <property type="component" value="Chromosome 3"/>
</dbReference>
<proteinExistence type="predicted"/>
<dbReference type="PROSITE" id="PS50013">
    <property type="entry name" value="CHROMO_2"/>
    <property type="match status" value="1"/>
</dbReference>
<feature type="chain" id="PRO_5047118177" description="Chromo domain-containing protein" evidence="2">
    <location>
        <begin position="20"/>
        <end position="151"/>
    </location>
</feature>
<dbReference type="AlphaFoldDB" id="A0A8C5A3S5"/>
<dbReference type="InterPro" id="IPR000953">
    <property type="entry name" value="Chromo/chromo_shadow_dom"/>
</dbReference>
<organism evidence="4 5">
    <name type="scientific">Gadus morhua</name>
    <name type="common">Atlantic cod</name>
    <dbReference type="NCBI Taxonomy" id="8049"/>
    <lineage>
        <taxon>Eukaryota</taxon>
        <taxon>Metazoa</taxon>
        <taxon>Chordata</taxon>
        <taxon>Craniata</taxon>
        <taxon>Vertebrata</taxon>
        <taxon>Euteleostomi</taxon>
        <taxon>Actinopterygii</taxon>
        <taxon>Neopterygii</taxon>
        <taxon>Teleostei</taxon>
        <taxon>Neoteleostei</taxon>
        <taxon>Acanthomorphata</taxon>
        <taxon>Zeiogadaria</taxon>
        <taxon>Gadariae</taxon>
        <taxon>Gadiformes</taxon>
        <taxon>Gadoidei</taxon>
        <taxon>Gadidae</taxon>
        <taxon>Gadus</taxon>
    </lineage>
</organism>
<feature type="domain" description="Chromo" evidence="3">
    <location>
        <begin position="74"/>
        <end position="132"/>
    </location>
</feature>
<dbReference type="SMART" id="SM00298">
    <property type="entry name" value="CHROMO"/>
    <property type="match status" value="1"/>
</dbReference>
<reference evidence="4" key="1">
    <citation type="submission" date="2025-08" db="UniProtKB">
        <authorList>
            <consortium name="Ensembl"/>
        </authorList>
    </citation>
    <scope>IDENTIFICATION</scope>
</reference>
<comment type="subcellular location">
    <subcellularLocation>
        <location evidence="1">Nucleus</location>
    </subcellularLocation>
</comment>
<dbReference type="Pfam" id="PF00385">
    <property type="entry name" value="Chromo"/>
    <property type="match status" value="1"/>
</dbReference>
<dbReference type="GO" id="GO:0005634">
    <property type="term" value="C:nucleus"/>
    <property type="evidence" value="ECO:0007669"/>
    <property type="project" value="UniProtKB-SubCell"/>
</dbReference>
<dbReference type="InterPro" id="IPR056924">
    <property type="entry name" value="SH3_Tf2-1"/>
</dbReference>
<dbReference type="Pfam" id="PF24626">
    <property type="entry name" value="SH3_Tf2-1"/>
    <property type="match status" value="1"/>
</dbReference>
<sequence length="151" mass="17350">MAPILSFCSLCCFHLMSIAKHRVNPVAYRLQLPRSMKVHPTFHVSCLRPVLTSPLAPALKPPPPPRMVDGGPIYTVNRLLDSRRVQRSVQYLVDWEGYGPEERSWVPSRNIVDKTLIRDFHQQHPDRPGNARSHYEPFAQRAFPKRTVSCL</sequence>
<evidence type="ECO:0000313" key="4">
    <source>
        <dbReference type="Ensembl" id="ENSGMOP00000026590.1"/>
    </source>
</evidence>
<dbReference type="InterPro" id="IPR023780">
    <property type="entry name" value="Chromo_domain"/>
</dbReference>
<evidence type="ECO:0000256" key="2">
    <source>
        <dbReference type="SAM" id="SignalP"/>
    </source>
</evidence>
<reference evidence="4" key="2">
    <citation type="submission" date="2025-09" db="UniProtKB">
        <authorList>
            <consortium name="Ensembl"/>
        </authorList>
    </citation>
    <scope>IDENTIFICATION</scope>
</reference>
<dbReference type="Ensembl" id="ENSGMOT00000069715.1">
    <property type="protein sequence ID" value="ENSGMOP00000026590.1"/>
    <property type="gene ID" value="ENSGMOG00000026566.1"/>
</dbReference>
<accession>A0A8C5A3S5</accession>
<dbReference type="InterPro" id="IPR016197">
    <property type="entry name" value="Chromo-like_dom_sf"/>
</dbReference>
<feature type="signal peptide" evidence="2">
    <location>
        <begin position="1"/>
        <end position="19"/>
    </location>
</feature>
<evidence type="ECO:0000256" key="1">
    <source>
        <dbReference type="ARBA" id="ARBA00004123"/>
    </source>
</evidence>
<evidence type="ECO:0000313" key="5">
    <source>
        <dbReference type="Proteomes" id="UP000694546"/>
    </source>
</evidence>
<dbReference type="GeneTree" id="ENSGT01150000287361"/>
<keyword evidence="2" id="KW-0732">Signal</keyword>
<protein>
    <recommendedName>
        <fullName evidence="3">Chromo domain-containing protein</fullName>
    </recommendedName>
</protein>
<evidence type="ECO:0000259" key="3">
    <source>
        <dbReference type="PROSITE" id="PS50013"/>
    </source>
</evidence>
<name>A0A8C5A3S5_GADMO</name>